<gene>
    <name evidence="1" type="ORF">WMN62_07290</name>
</gene>
<accession>A0ABU8Y8W1</accession>
<dbReference type="RefSeq" id="WP_123313176.1">
    <property type="nucleotide sequence ID" value="NZ_JBBKAP010000062.1"/>
</dbReference>
<comment type="caution">
    <text evidence="1">The sequence shown here is derived from an EMBL/GenBank/DDBJ whole genome shotgun (WGS) entry which is preliminary data.</text>
</comment>
<organism evidence="1 2">
    <name type="scientific">Curtobacterium citreum</name>
    <dbReference type="NCBI Taxonomy" id="2036"/>
    <lineage>
        <taxon>Bacteria</taxon>
        <taxon>Bacillati</taxon>
        <taxon>Actinomycetota</taxon>
        <taxon>Actinomycetes</taxon>
        <taxon>Micrococcales</taxon>
        <taxon>Microbacteriaceae</taxon>
        <taxon>Curtobacterium</taxon>
    </lineage>
</organism>
<protein>
    <submittedName>
        <fullName evidence="1">DNA-binding protein</fullName>
    </submittedName>
</protein>
<proteinExistence type="predicted"/>
<sequence>MTPRIGTTAPGDESFRRGRLAKATEFLEAAEALRALGGDAGVFTAGSQFANAFVTQCVLSGIAAADAICVARTGEYSRSGAHDEAVPVLRAAAGQSVAKHLEVLLAVKTKAEYNARSVSDSDIVRAGEAAEALEVAARSV</sequence>
<dbReference type="GO" id="GO:0003677">
    <property type="term" value="F:DNA binding"/>
    <property type="evidence" value="ECO:0007669"/>
    <property type="project" value="UniProtKB-KW"/>
</dbReference>
<evidence type="ECO:0000313" key="1">
    <source>
        <dbReference type="EMBL" id="MEK0171268.1"/>
    </source>
</evidence>
<dbReference type="EMBL" id="JBBLYY010000037">
    <property type="protein sequence ID" value="MEK0171268.1"/>
    <property type="molecule type" value="Genomic_DNA"/>
</dbReference>
<evidence type="ECO:0000313" key="2">
    <source>
        <dbReference type="Proteomes" id="UP001370299"/>
    </source>
</evidence>
<reference evidence="1 2" key="1">
    <citation type="submission" date="2024-03" db="EMBL/GenBank/DDBJ databases">
        <title>Whole genomes of four grape xylem sap localized bacterial endophytes.</title>
        <authorList>
            <person name="Kumar G."/>
            <person name="Savka M.A."/>
        </authorList>
    </citation>
    <scope>NUCLEOTIDE SEQUENCE [LARGE SCALE GENOMIC DNA]</scope>
    <source>
        <strain evidence="1 2">RIT_GXS8</strain>
    </source>
</reference>
<dbReference type="Proteomes" id="UP001370299">
    <property type="component" value="Unassembled WGS sequence"/>
</dbReference>
<name>A0ABU8Y8W1_9MICO</name>
<keyword evidence="2" id="KW-1185">Reference proteome</keyword>
<keyword evidence="1" id="KW-0238">DNA-binding</keyword>